<proteinExistence type="inferred from homology"/>
<dbReference type="PROSITE" id="PS00421">
    <property type="entry name" value="TM4_1"/>
    <property type="match status" value="1"/>
</dbReference>
<organism evidence="13 14">
    <name type="scientific">Apteryx owenii</name>
    <name type="common">Little spotted kiwi</name>
    <dbReference type="NCBI Taxonomy" id="8824"/>
    <lineage>
        <taxon>Eukaryota</taxon>
        <taxon>Metazoa</taxon>
        <taxon>Chordata</taxon>
        <taxon>Craniata</taxon>
        <taxon>Vertebrata</taxon>
        <taxon>Euteleostomi</taxon>
        <taxon>Archelosauria</taxon>
        <taxon>Archosauria</taxon>
        <taxon>Dinosauria</taxon>
        <taxon>Saurischia</taxon>
        <taxon>Theropoda</taxon>
        <taxon>Coelurosauria</taxon>
        <taxon>Aves</taxon>
        <taxon>Palaeognathae</taxon>
        <taxon>Apterygiformes</taxon>
        <taxon>Apterygidae</taxon>
        <taxon>Apteryx</taxon>
    </lineage>
</organism>
<keyword evidence="14" id="KW-1185">Reference proteome</keyword>
<comment type="similarity">
    <text evidence="2">Belongs to the tetraspanin (TM4SF) family.</text>
</comment>
<dbReference type="Ensembl" id="ENSAOWT00000002440.1">
    <property type="protein sequence ID" value="ENSAOWP00000002134.1"/>
    <property type="gene ID" value="ENSAOWG00000001542.1"/>
</dbReference>
<evidence type="ECO:0000256" key="9">
    <source>
        <dbReference type="ARBA" id="ARBA00023136"/>
    </source>
</evidence>
<evidence type="ECO:0000313" key="13">
    <source>
        <dbReference type="Ensembl" id="ENSAOWP00000002134.1"/>
    </source>
</evidence>
<dbReference type="Pfam" id="PF00335">
    <property type="entry name" value="Tetraspanin"/>
    <property type="match status" value="2"/>
</dbReference>
<accession>A0A8B9S2P5</accession>
<feature type="transmembrane region" description="Helical" evidence="12">
    <location>
        <begin position="90"/>
        <end position="113"/>
    </location>
</feature>
<dbReference type="Gene3D" id="1.10.1450.10">
    <property type="entry name" value="Tetraspanin"/>
    <property type="match status" value="2"/>
</dbReference>
<keyword evidence="9 12" id="KW-0472">Membrane</keyword>
<dbReference type="PANTHER" id="PTHR19282:SF214">
    <property type="entry name" value="CD81 ANTIGEN"/>
    <property type="match status" value="1"/>
</dbReference>
<keyword evidence="5" id="KW-0391">Immunity</keyword>
<dbReference type="FunFam" id="1.10.1450.10:FF:000010">
    <property type="entry name" value="Tetraspanin"/>
    <property type="match status" value="1"/>
</dbReference>
<evidence type="ECO:0000313" key="14">
    <source>
        <dbReference type="Proteomes" id="UP000694424"/>
    </source>
</evidence>
<feature type="transmembrane region" description="Helical" evidence="12">
    <location>
        <begin position="199"/>
        <end position="227"/>
    </location>
</feature>
<keyword evidence="8" id="KW-1064">Adaptive immunity</keyword>
<feature type="transmembrane region" description="Helical" evidence="12">
    <location>
        <begin position="389"/>
        <end position="415"/>
    </location>
</feature>
<evidence type="ECO:0000256" key="2">
    <source>
        <dbReference type="ARBA" id="ARBA00006840"/>
    </source>
</evidence>
<keyword evidence="3" id="KW-1003">Cell membrane</keyword>
<dbReference type="SUPFAM" id="SSF48652">
    <property type="entry name" value="Tetraspanin"/>
    <property type="match status" value="2"/>
</dbReference>
<keyword evidence="7" id="KW-0446">Lipid-binding</keyword>
<name>A0A8B9S2P5_APTOW</name>
<reference evidence="13" key="2">
    <citation type="submission" date="2025-09" db="UniProtKB">
        <authorList>
            <consortium name="Ensembl"/>
        </authorList>
    </citation>
    <scope>IDENTIFICATION</scope>
</reference>
<dbReference type="GO" id="GO:1900746">
    <property type="term" value="P:regulation of vascular endothelial growth factor signaling pathway"/>
    <property type="evidence" value="ECO:0007669"/>
    <property type="project" value="TreeGrafter"/>
</dbReference>
<dbReference type="InterPro" id="IPR008952">
    <property type="entry name" value="Tetraspanin_EC2_sf"/>
</dbReference>
<evidence type="ECO:0000256" key="1">
    <source>
        <dbReference type="ARBA" id="ARBA00004554"/>
    </source>
</evidence>
<evidence type="ECO:0000256" key="8">
    <source>
        <dbReference type="ARBA" id="ARBA00023130"/>
    </source>
</evidence>
<evidence type="ECO:0000256" key="3">
    <source>
        <dbReference type="ARBA" id="ARBA00022475"/>
    </source>
</evidence>
<evidence type="ECO:0000256" key="4">
    <source>
        <dbReference type="ARBA" id="ARBA00022692"/>
    </source>
</evidence>
<dbReference type="InterPro" id="IPR018499">
    <property type="entry name" value="Tetraspanin/Peripherin"/>
</dbReference>
<dbReference type="GO" id="GO:0016323">
    <property type="term" value="C:basolateral plasma membrane"/>
    <property type="evidence" value="ECO:0007669"/>
    <property type="project" value="UniProtKB-SubCell"/>
</dbReference>
<evidence type="ECO:0000256" key="7">
    <source>
        <dbReference type="ARBA" id="ARBA00023121"/>
    </source>
</evidence>
<feature type="transmembrane region" description="Helical" evidence="12">
    <location>
        <begin position="536"/>
        <end position="556"/>
    </location>
</feature>
<feature type="transmembrane region" description="Helical" evidence="12">
    <location>
        <begin position="56"/>
        <end position="78"/>
    </location>
</feature>
<feature type="transmembrane region" description="Helical" evidence="12">
    <location>
        <begin position="12"/>
        <end position="36"/>
    </location>
</feature>
<dbReference type="GO" id="GO:0002250">
    <property type="term" value="P:adaptive immune response"/>
    <property type="evidence" value="ECO:0007669"/>
    <property type="project" value="UniProtKB-KW"/>
</dbReference>
<dbReference type="Proteomes" id="UP000694424">
    <property type="component" value="Unplaced"/>
</dbReference>
<reference evidence="13" key="1">
    <citation type="submission" date="2025-08" db="UniProtKB">
        <authorList>
            <consortium name="Ensembl"/>
        </authorList>
    </citation>
    <scope>IDENTIFICATION</scope>
</reference>
<dbReference type="PANTHER" id="PTHR19282">
    <property type="entry name" value="TETRASPANIN"/>
    <property type="match status" value="1"/>
</dbReference>
<evidence type="ECO:0000256" key="12">
    <source>
        <dbReference type="SAM" id="Phobius"/>
    </source>
</evidence>
<evidence type="ECO:0000256" key="11">
    <source>
        <dbReference type="SAM" id="MobiDB-lite"/>
    </source>
</evidence>
<keyword evidence="4 12" id="KW-0812">Transmembrane</keyword>
<evidence type="ECO:0000256" key="5">
    <source>
        <dbReference type="ARBA" id="ARBA00022859"/>
    </source>
</evidence>
<dbReference type="GO" id="GO:0042127">
    <property type="term" value="P:regulation of cell population proliferation"/>
    <property type="evidence" value="ECO:0007669"/>
    <property type="project" value="UniProtKB-ARBA"/>
</dbReference>
<protein>
    <submittedName>
        <fullName evidence="13">CD81 molecule</fullName>
    </submittedName>
</protein>
<feature type="transmembrane region" description="Helical" evidence="12">
    <location>
        <begin position="421"/>
        <end position="445"/>
    </location>
</feature>
<sequence length="575" mass="63631">MGPRCGTRTTKCQLLATSLCAMLLGLSIATLSTVTHCGLHFTLISNIAFESNSYRVIHNAAFYVGICLSMTLILAALLSSVATVRESECLTAMGFFCFALAFCGLIPAAFWRYTHRTEVEDSMMDVYDFVYEEVRKNASSFRRQELTAIHETFLCCGKHSPFGETGDIEHGTCPPGHAGAAEEDCLQEIQDFLKKHMDFVFVLLTITICFVVYGMILTSFLCFSIHFSNNLDRKGKYTLRESFPCFQIPWSSYAKKSIFNEPMTEQHLAGRGVEPGSPRGRRSPWDGRRRCQHARVWGAHRVRARWPGFPAAAMGRGGCRNNTFSKPACYNFPLEIQPEVDAPCRKLQPAQLKLAGGIILGVALWLRHDSQTTNILYLQLGDKQAPNTFYVGIYILIAVGAVMMFVGFLGCYGAIQESQCLLGTFFTCLVILFACEVAAGIWGFVNKDQIAKDVKQFYDQAFQQALMAESETNNGKAVVKTFHETLDCCGPGAGAAVITALWKEELCPKKDSFMQSVPQLTSSCHQKIDELFSGKLYLIGIAAIVVAVIMVSASAWDRRSVASKAQMALKASREL</sequence>
<dbReference type="PRINTS" id="PR00259">
    <property type="entry name" value="TMFOUR"/>
</dbReference>
<dbReference type="InterPro" id="IPR018503">
    <property type="entry name" value="Tetraspanin_CS"/>
</dbReference>
<keyword evidence="10" id="KW-1015">Disulfide bond</keyword>
<dbReference type="AlphaFoldDB" id="A0A8B9S2P5"/>
<dbReference type="CDD" id="cd03151">
    <property type="entry name" value="CD81_like_LEL"/>
    <property type="match status" value="1"/>
</dbReference>
<evidence type="ECO:0000256" key="10">
    <source>
        <dbReference type="ARBA" id="ARBA00023157"/>
    </source>
</evidence>
<keyword evidence="6 12" id="KW-1133">Transmembrane helix</keyword>
<dbReference type="GO" id="GO:0008289">
    <property type="term" value="F:lipid binding"/>
    <property type="evidence" value="ECO:0007669"/>
    <property type="project" value="UniProtKB-KW"/>
</dbReference>
<comment type="subcellular location">
    <subcellularLocation>
        <location evidence="1">Basolateral cell membrane</location>
        <topology evidence="1">Multi-pass membrane protein</topology>
    </subcellularLocation>
</comment>
<feature type="region of interest" description="Disordered" evidence="11">
    <location>
        <begin position="267"/>
        <end position="287"/>
    </location>
</feature>
<evidence type="ECO:0000256" key="6">
    <source>
        <dbReference type="ARBA" id="ARBA00022989"/>
    </source>
</evidence>